<reference evidence="2" key="1">
    <citation type="submission" date="2005-09" db="EMBL/GenBank/DDBJ databases">
        <authorList>
            <person name="Mural R.J."/>
            <person name="Li P.W."/>
            <person name="Adams M.D."/>
            <person name="Amanatides P.G."/>
            <person name="Baden-Tillson H."/>
            <person name="Barnstead M."/>
            <person name="Chin S.H."/>
            <person name="Dew I."/>
            <person name="Evans C.A."/>
            <person name="Ferriera S."/>
            <person name="Flanigan M."/>
            <person name="Fosler C."/>
            <person name="Glodek A."/>
            <person name="Gu Z."/>
            <person name="Holt R.A."/>
            <person name="Jennings D."/>
            <person name="Kraft C.L."/>
            <person name="Lu F."/>
            <person name="Nguyen T."/>
            <person name="Nusskern D.R."/>
            <person name="Pfannkoch C.M."/>
            <person name="Sitter C."/>
            <person name="Sutton G.G."/>
            <person name="Venter J.C."/>
            <person name="Wang Z."/>
            <person name="Woodage T."/>
            <person name="Zheng X.H."/>
            <person name="Zhong F."/>
        </authorList>
    </citation>
    <scope>NUCLEOTIDE SEQUENCE [LARGE SCALE GENOMIC DNA]</scope>
    <source>
        <strain>BN</strain>
        <strain evidence="2">Sprague-Dawley</strain>
    </source>
</reference>
<gene>
    <name evidence="1" type="ORF">rCG_31148</name>
</gene>
<organism evidence="1 2">
    <name type="scientific">Rattus norvegicus</name>
    <name type="common">Rat</name>
    <dbReference type="NCBI Taxonomy" id="10116"/>
    <lineage>
        <taxon>Eukaryota</taxon>
        <taxon>Metazoa</taxon>
        <taxon>Chordata</taxon>
        <taxon>Craniata</taxon>
        <taxon>Vertebrata</taxon>
        <taxon>Euteleostomi</taxon>
        <taxon>Mammalia</taxon>
        <taxon>Eutheria</taxon>
        <taxon>Euarchontoglires</taxon>
        <taxon>Glires</taxon>
        <taxon>Rodentia</taxon>
        <taxon>Myomorpha</taxon>
        <taxon>Muroidea</taxon>
        <taxon>Muridae</taxon>
        <taxon>Murinae</taxon>
        <taxon>Rattus</taxon>
    </lineage>
</organism>
<name>A6ISA2_RAT</name>
<protein>
    <submittedName>
        <fullName evidence="1">RCG31148</fullName>
    </submittedName>
</protein>
<evidence type="ECO:0000313" key="1">
    <source>
        <dbReference type="EMBL" id="EDL80453.1"/>
    </source>
</evidence>
<accession>A6ISA2</accession>
<evidence type="ECO:0000313" key="2">
    <source>
        <dbReference type="Proteomes" id="UP000234681"/>
    </source>
</evidence>
<proteinExistence type="predicted"/>
<dbReference type="EMBL" id="CH473968">
    <property type="protein sequence ID" value="EDL80453.1"/>
    <property type="molecule type" value="Genomic_DNA"/>
</dbReference>
<dbReference type="Proteomes" id="UP000234681">
    <property type="component" value="Chromosome 5"/>
</dbReference>
<sequence>MPNKDALRL</sequence>